<evidence type="ECO:0000256" key="4">
    <source>
        <dbReference type="ARBA" id="ARBA00040604"/>
    </source>
</evidence>
<dbReference type="InterPro" id="IPR006571">
    <property type="entry name" value="TLDc_dom"/>
</dbReference>
<dbReference type="RefSeq" id="XP_013242742.1">
    <property type="nucleotide sequence ID" value="XM_013387288.1"/>
</dbReference>
<dbReference type="OrthoDB" id="26679at2759"/>
<reference evidence="7 8" key="1">
    <citation type="submission" date="2014-05" db="EMBL/GenBank/DDBJ databases">
        <title>Draft genome sequence of a rare smut relative, Tilletiaria anomala UBC 951.</title>
        <authorList>
            <consortium name="DOE Joint Genome Institute"/>
            <person name="Toome M."/>
            <person name="Kuo A."/>
            <person name="Henrissat B."/>
            <person name="Lipzen A."/>
            <person name="Tritt A."/>
            <person name="Yoshinaga Y."/>
            <person name="Zane M."/>
            <person name="Barry K."/>
            <person name="Grigoriev I.V."/>
            <person name="Spatafora J.W."/>
            <person name="Aimea M.C."/>
        </authorList>
    </citation>
    <scope>NUCLEOTIDE SEQUENCE [LARGE SCALE GENOMIC DNA]</scope>
    <source>
        <strain evidence="7 8">UBC 951</strain>
    </source>
</reference>
<dbReference type="GO" id="GO:0005634">
    <property type="term" value="C:nucleus"/>
    <property type="evidence" value="ECO:0007669"/>
    <property type="project" value="TreeGrafter"/>
</dbReference>
<evidence type="ECO:0000256" key="2">
    <source>
        <dbReference type="ARBA" id="ARBA00009540"/>
    </source>
</evidence>
<dbReference type="Proteomes" id="UP000027361">
    <property type="component" value="Unassembled WGS sequence"/>
</dbReference>
<dbReference type="SMART" id="SM00584">
    <property type="entry name" value="TLDc"/>
    <property type="match status" value="1"/>
</dbReference>
<name>A0A066VRP5_TILAU</name>
<comment type="similarity">
    <text evidence="2">Belongs to the OXR1 family.</text>
</comment>
<dbReference type="GeneID" id="25264601"/>
<dbReference type="GO" id="GO:0006979">
    <property type="term" value="P:response to oxidative stress"/>
    <property type="evidence" value="ECO:0007669"/>
    <property type="project" value="TreeGrafter"/>
</dbReference>
<evidence type="ECO:0000313" key="7">
    <source>
        <dbReference type="EMBL" id="KDN44372.1"/>
    </source>
</evidence>
<keyword evidence="8" id="KW-1185">Reference proteome</keyword>
<comment type="caution">
    <text evidence="7">The sequence shown here is derived from an EMBL/GenBank/DDBJ whole genome shotgun (WGS) entry which is preliminary data.</text>
</comment>
<accession>A0A066VRP5</accession>
<evidence type="ECO:0000256" key="5">
    <source>
        <dbReference type="SAM" id="MobiDB-lite"/>
    </source>
</evidence>
<dbReference type="PROSITE" id="PS51886">
    <property type="entry name" value="TLDC"/>
    <property type="match status" value="1"/>
</dbReference>
<sequence length="657" mass="70705">MDPTGHNAKAQPLPKSLAAHTWQPSDEFGNFEGAQMVAVSPNFDEAGPIGQTVAQHPQPPPSADDWTDGDVVASFSPIQTRFPAPPSGQPIETSAQDEAFFRALEQDAREKAARVPSPPMIDLRDVERKLSLTESKSEAIENEFSRSHRADSSADERFFAAFEIDAQPSGAGKPAGLSGTALEHMTEAQATPMDLKAKESQGWLDYLTGDEDSQAKSPQSAGSSSWSETAGHFAGGLKKTLGTLRHRAGDVMSHLPSASDFLVPPDDEEFHDFQAAMLPKHVQRTIPPDPRGQKTPEQSANPLVQNEGARRISQPDSTPTKSHSASNSSLSPSFGGGTGSWHANGSDSSSAPHHYPPPRAGSLPISGAPGFDAYLSATDQQWNTGHWKMEEKEKHRKYIPVSLTGRREETSEVIEQWHAARIQAALPPRLQLGKTWRLVYSLDQHGISLGTLYHNVAKALDPTLAKKSVAGLQDAEGWLRGASAETQGALGVGSGGGRVKHVGGGLALSDAGLVIGIRDAEDNVFGAFVNERLRPQPHYYGSGECFLWKTTCENSPQAPDVDTKSDSSDAHKRLKVYKWTGRNEYMIFTEAHFLSVGGGEGRFGLWIDDALENGVSSRCPAFDNDILCDGSSATTSVDAKEGRFECLGLEVWAVGTD</sequence>
<keyword evidence="3" id="KW-0496">Mitochondrion</keyword>
<dbReference type="HOGENOM" id="CLU_359485_0_0_1"/>
<dbReference type="PANTHER" id="PTHR23354">
    <property type="entry name" value="NUCLEOLAR PROTEIN 7/ESTROGEN RECEPTOR COACTIVATOR-RELATED"/>
    <property type="match status" value="1"/>
</dbReference>
<organism evidence="7 8">
    <name type="scientific">Tilletiaria anomala (strain ATCC 24038 / CBS 436.72 / UBC 951)</name>
    <dbReference type="NCBI Taxonomy" id="1037660"/>
    <lineage>
        <taxon>Eukaryota</taxon>
        <taxon>Fungi</taxon>
        <taxon>Dikarya</taxon>
        <taxon>Basidiomycota</taxon>
        <taxon>Ustilaginomycotina</taxon>
        <taxon>Exobasidiomycetes</taxon>
        <taxon>Georgefischeriales</taxon>
        <taxon>Tilletiariaceae</taxon>
        <taxon>Tilletiaria</taxon>
    </lineage>
</organism>
<evidence type="ECO:0000259" key="6">
    <source>
        <dbReference type="PROSITE" id="PS51886"/>
    </source>
</evidence>
<gene>
    <name evidence="7" type="ORF">K437DRAFT_257075</name>
</gene>
<feature type="compositionally biased region" description="Polar residues" evidence="5">
    <location>
        <begin position="341"/>
        <end position="351"/>
    </location>
</feature>
<dbReference type="STRING" id="1037660.A0A066VRP5"/>
<proteinExistence type="inferred from homology"/>
<feature type="compositionally biased region" description="Low complexity" evidence="5">
    <location>
        <begin position="322"/>
        <end position="333"/>
    </location>
</feature>
<feature type="compositionally biased region" description="Polar residues" evidence="5">
    <location>
        <begin position="295"/>
        <end position="304"/>
    </location>
</feature>
<feature type="region of interest" description="Disordered" evidence="5">
    <location>
        <begin position="78"/>
        <end position="97"/>
    </location>
</feature>
<evidence type="ECO:0000256" key="3">
    <source>
        <dbReference type="ARBA" id="ARBA00023128"/>
    </source>
</evidence>
<evidence type="ECO:0000313" key="8">
    <source>
        <dbReference type="Proteomes" id="UP000027361"/>
    </source>
</evidence>
<dbReference type="Pfam" id="PF07534">
    <property type="entry name" value="TLD"/>
    <property type="match status" value="1"/>
</dbReference>
<evidence type="ECO:0000256" key="1">
    <source>
        <dbReference type="ARBA" id="ARBA00004173"/>
    </source>
</evidence>
<comment type="subcellular location">
    <subcellularLocation>
        <location evidence="1">Mitochondrion</location>
    </subcellularLocation>
</comment>
<dbReference type="AlphaFoldDB" id="A0A066VRP5"/>
<dbReference type="EMBL" id="JMSN01000052">
    <property type="protein sequence ID" value="KDN44372.1"/>
    <property type="molecule type" value="Genomic_DNA"/>
</dbReference>
<dbReference type="GO" id="GO:0005739">
    <property type="term" value="C:mitochondrion"/>
    <property type="evidence" value="ECO:0007669"/>
    <property type="project" value="UniProtKB-SubCell"/>
</dbReference>
<feature type="region of interest" description="Disordered" evidence="5">
    <location>
        <begin position="1"/>
        <end position="70"/>
    </location>
</feature>
<feature type="region of interest" description="Disordered" evidence="5">
    <location>
        <begin position="283"/>
        <end position="367"/>
    </location>
</feature>
<feature type="domain" description="TLDc" evidence="6">
    <location>
        <begin position="412"/>
        <end position="655"/>
    </location>
</feature>
<feature type="compositionally biased region" description="Polar residues" evidence="5">
    <location>
        <begin position="215"/>
        <end position="228"/>
    </location>
</feature>
<protein>
    <recommendedName>
        <fullName evidence="4">Oxidation resistance protein 1</fullName>
    </recommendedName>
</protein>
<feature type="region of interest" description="Disordered" evidence="5">
    <location>
        <begin position="201"/>
        <end position="231"/>
    </location>
</feature>
<dbReference type="OMA" id="QWNTGHW"/>
<dbReference type="PANTHER" id="PTHR23354:SF62">
    <property type="entry name" value="MUSTARD, ISOFORM V"/>
    <property type="match status" value="1"/>
</dbReference>
<dbReference type="InParanoid" id="A0A066VRP5"/>